<dbReference type="PIRSF" id="PIRSF006483">
    <property type="entry name" value="Membrane_protein_YitT"/>
    <property type="match status" value="1"/>
</dbReference>
<evidence type="ECO:0000256" key="4">
    <source>
        <dbReference type="ARBA" id="ARBA00022989"/>
    </source>
</evidence>
<dbReference type="Proteomes" id="UP000466864">
    <property type="component" value="Unassembled WGS sequence"/>
</dbReference>
<dbReference type="Pfam" id="PF02588">
    <property type="entry name" value="YitT_membrane"/>
    <property type="match status" value="1"/>
</dbReference>
<feature type="domain" description="DUF2179" evidence="7">
    <location>
        <begin position="229"/>
        <end position="281"/>
    </location>
</feature>
<gene>
    <name evidence="8" type="ORF">FYJ60_08410</name>
</gene>
<comment type="subcellular location">
    <subcellularLocation>
        <location evidence="1">Cell membrane</location>
        <topology evidence="1">Multi-pass membrane protein</topology>
    </subcellularLocation>
</comment>
<feature type="transmembrane region" description="Helical" evidence="6">
    <location>
        <begin position="117"/>
        <end position="138"/>
    </location>
</feature>
<comment type="caution">
    <text evidence="8">The sequence shown here is derived from an EMBL/GenBank/DDBJ whole genome shotgun (WGS) entry which is preliminary data.</text>
</comment>
<protein>
    <submittedName>
        <fullName evidence="8">YitT family protein</fullName>
    </submittedName>
</protein>
<keyword evidence="5 6" id="KW-0472">Membrane</keyword>
<proteinExistence type="predicted"/>
<dbReference type="Gene3D" id="3.30.70.120">
    <property type="match status" value="1"/>
</dbReference>
<evidence type="ECO:0000256" key="1">
    <source>
        <dbReference type="ARBA" id="ARBA00004651"/>
    </source>
</evidence>
<keyword evidence="3 6" id="KW-0812">Transmembrane</keyword>
<evidence type="ECO:0000259" key="7">
    <source>
        <dbReference type="Pfam" id="PF10035"/>
    </source>
</evidence>
<sequence length="290" mass="31900">MRDLHVKPKFGKQYLVSAAASVLSALIMAVTSNTLIEQANLLPGGVMGMSRLLTLICSRLGLSVPVTAFYLGINIPVAFFCLKKISRRFVAFSLLQVICYSFFVHILPVYAIFSQNILNVIFGGAAWGFGTAVALQGASSTGGTDFIALYVSTKTGNEIWMQVFAFNCVQLVIFGALSGWEQAGYSILFQFISTRMISTFHSRYKRVMLQIITREKDSVVKAYLDRFSHGITILHGTGGYTGNETWVLLAVTSSYEMSEAIDLIRKVDPSSIINVTKSEKLIGKFQQPSL</sequence>
<dbReference type="Pfam" id="PF10035">
    <property type="entry name" value="DUF2179"/>
    <property type="match status" value="1"/>
</dbReference>
<accession>A0A7X2P8T0</accession>
<reference evidence="8 9" key="1">
    <citation type="submission" date="2019-08" db="EMBL/GenBank/DDBJ databases">
        <title>In-depth cultivation of the pig gut microbiome towards novel bacterial diversity and tailored functional studies.</title>
        <authorList>
            <person name="Wylensek D."/>
            <person name="Hitch T.C.A."/>
            <person name="Clavel T."/>
        </authorList>
    </citation>
    <scope>NUCLEOTIDE SEQUENCE [LARGE SCALE GENOMIC DNA]</scope>
    <source>
        <strain evidence="8 9">Oil+RF-744-WCA-WT-13</strain>
    </source>
</reference>
<evidence type="ECO:0000313" key="8">
    <source>
        <dbReference type="EMBL" id="MST82335.1"/>
    </source>
</evidence>
<keyword evidence="9" id="KW-1185">Reference proteome</keyword>
<dbReference type="InterPro" id="IPR051461">
    <property type="entry name" value="UPF0750_membrane"/>
</dbReference>
<dbReference type="PANTHER" id="PTHR33545">
    <property type="entry name" value="UPF0750 MEMBRANE PROTEIN YITT-RELATED"/>
    <property type="match status" value="1"/>
</dbReference>
<evidence type="ECO:0000313" key="9">
    <source>
        <dbReference type="Proteomes" id="UP000466864"/>
    </source>
</evidence>
<dbReference type="CDD" id="cd16380">
    <property type="entry name" value="YitT_C"/>
    <property type="match status" value="1"/>
</dbReference>
<keyword evidence="2" id="KW-1003">Cell membrane</keyword>
<evidence type="ECO:0000256" key="5">
    <source>
        <dbReference type="ARBA" id="ARBA00023136"/>
    </source>
</evidence>
<dbReference type="GO" id="GO:0005886">
    <property type="term" value="C:plasma membrane"/>
    <property type="evidence" value="ECO:0007669"/>
    <property type="project" value="UniProtKB-SubCell"/>
</dbReference>
<dbReference type="InterPro" id="IPR003740">
    <property type="entry name" value="YitT"/>
</dbReference>
<evidence type="ECO:0000256" key="6">
    <source>
        <dbReference type="SAM" id="Phobius"/>
    </source>
</evidence>
<keyword evidence="4 6" id="KW-1133">Transmembrane helix</keyword>
<organism evidence="8 9">
    <name type="scientific">Bilifractor porci</name>
    <dbReference type="NCBI Taxonomy" id="2606636"/>
    <lineage>
        <taxon>Bacteria</taxon>
        <taxon>Bacillati</taxon>
        <taxon>Bacillota</taxon>
        <taxon>Clostridia</taxon>
        <taxon>Lachnospirales</taxon>
        <taxon>Lachnospiraceae</taxon>
        <taxon>Bilifractor</taxon>
    </lineage>
</organism>
<feature type="transmembrane region" description="Helical" evidence="6">
    <location>
        <begin position="89"/>
        <end position="111"/>
    </location>
</feature>
<dbReference type="EMBL" id="VUMV01000005">
    <property type="protein sequence ID" value="MST82335.1"/>
    <property type="molecule type" value="Genomic_DNA"/>
</dbReference>
<dbReference type="InterPro" id="IPR015867">
    <property type="entry name" value="N-reg_PII/ATP_PRibTrfase_C"/>
</dbReference>
<evidence type="ECO:0000256" key="3">
    <source>
        <dbReference type="ARBA" id="ARBA00022692"/>
    </source>
</evidence>
<name>A0A7X2P8T0_9FIRM</name>
<dbReference type="PANTHER" id="PTHR33545:SF5">
    <property type="entry name" value="UPF0750 MEMBRANE PROTEIN YITT"/>
    <property type="match status" value="1"/>
</dbReference>
<feature type="transmembrane region" description="Helical" evidence="6">
    <location>
        <begin position="159"/>
        <end position="177"/>
    </location>
</feature>
<feature type="transmembrane region" description="Helical" evidence="6">
    <location>
        <begin position="62"/>
        <end position="82"/>
    </location>
</feature>
<dbReference type="InterPro" id="IPR019264">
    <property type="entry name" value="DUF2179"/>
</dbReference>
<dbReference type="AlphaFoldDB" id="A0A7X2P8T0"/>
<evidence type="ECO:0000256" key="2">
    <source>
        <dbReference type="ARBA" id="ARBA00022475"/>
    </source>
</evidence>